<accession>A0R7P3</accession>
<feature type="compositionally biased region" description="Basic and acidic residues" evidence="1">
    <location>
        <begin position="109"/>
        <end position="120"/>
    </location>
</feature>
<dbReference type="InterPro" id="IPR036028">
    <property type="entry name" value="SH3-like_dom_sf"/>
</dbReference>
<feature type="chain" id="PRO_5002629348" evidence="2">
    <location>
        <begin position="21"/>
        <end position="250"/>
    </location>
</feature>
<geneLocation type="plasmid" evidence="4 5">
    <name>pPRO1</name>
</geneLocation>
<feature type="region of interest" description="Disordered" evidence="1">
    <location>
        <begin position="87"/>
        <end position="123"/>
    </location>
</feature>
<dbReference type="OrthoDB" id="5460642at2"/>
<keyword evidence="5" id="KW-1185">Reference proteome</keyword>
<dbReference type="RefSeq" id="WP_011733870.1">
    <property type="nucleotide sequence ID" value="NC_008607.1"/>
</dbReference>
<dbReference type="InterPro" id="IPR003646">
    <property type="entry name" value="SH3-like_bac-type"/>
</dbReference>
<evidence type="ECO:0000259" key="3">
    <source>
        <dbReference type="PROSITE" id="PS51781"/>
    </source>
</evidence>
<dbReference type="PROSITE" id="PS51781">
    <property type="entry name" value="SH3B"/>
    <property type="match status" value="1"/>
</dbReference>
<evidence type="ECO:0000256" key="2">
    <source>
        <dbReference type="SAM" id="SignalP"/>
    </source>
</evidence>
<dbReference type="AlphaFoldDB" id="A0R7P3"/>
<feature type="signal peptide" evidence="2">
    <location>
        <begin position="1"/>
        <end position="20"/>
    </location>
</feature>
<name>A0R7P3_PELPD</name>
<keyword evidence="2" id="KW-0732">Signal</keyword>
<organism evidence="4 5">
    <name type="scientific">Pelobacter propionicus (strain DSM 2379 / NBRC 103807 / OttBd1)</name>
    <dbReference type="NCBI Taxonomy" id="338966"/>
    <lineage>
        <taxon>Bacteria</taxon>
        <taxon>Pseudomonadati</taxon>
        <taxon>Thermodesulfobacteriota</taxon>
        <taxon>Desulfuromonadia</taxon>
        <taxon>Desulfuromonadales</taxon>
        <taxon>Desulfuromonadaceae</taxon>
        <taxon>Pelobacter</taxon>
    </lineage>
</organism>
<dbReference type="KEGG" id="ppd:Ppro_3762"/>
<dbReference type="eggNOG" id="COG4991">
    <property type="taxonomic scope" value="Bacteria"/>
</dbReference>
<dbReference type="SUPFAM" id="SSF50044">
    <property type="entry name" value="SH3-domain"/>
    <property type="match status" value="1"/>
</dbReference>
<evidence type="ECO:0000313" key="5">
    <source>
        <dbReference type="Proteomes" id="UP000006732"/>
    </source>
</evidence>
<protein>
    <submittedName>
        <fullName evidence="4">SH3, type 3 domain protein</fullName>
    </submittedName>
</protein>
<evidence type="ECO:0000313" key="4">
    <source>
        <dbReference type="EMBL" id="ABL01351.1"/>
    </source>
</evidence>
<reference evidence="4 5" key="1">
    <citation type="submission" date="2006-10" db="EMBL/GenBank/DDBJ databases">
        <title>Complete sequence of plasmid pPRO1 of Pelobacter propionicus DSM 2379.</title>
        <authorList>
            <consortium name="US DOE Joint Genome Institute"/>
            <person name="Copeland A."/>
            <person name="Lucas S."/>
            <person name="Lapidus A."/>
            <person name="Barry K."/>
            <person name="Detter J.C."/>
            <person name="Glavina del Rio T."/>
            <person name="Hammon N."/>
            <person name="Israni S."/>
            <person name="Dalin E."/>
            <person name="Tice H."/>
            <person name="Pitluck S."/>
            <person name="Saunders E."/>
            <person name="Brettin T."/>
            <person name="Bruce D."/>
            <person name="Han C."/>
            <person name="Tapia R."/>
            <person name="Schmutz J."/>
            <person name="Larimer F."/>
            <person name="Land M."/>
            <person name="Hauser L."/>
            <person name="Kyrpides N."/>
            <person name="Kim E."/>
            <person name="Lovley D."/>
            <person name="Richardson P."/>
        </authorList>
    </citation>
    <scope>NUCLEOTIDE SEQUENCE [LARGE SCALE GENOMIC DNA]</scope>
    <source>
        <strain evidence="5">DSM 2379 / NBRC 103807 / OttBd1</strain>
        <plasmid evidence="5">Plasmid pPRO1</plasmid>
    </source>
</reference>
<dbReference type="EMBL" id="CP000483">
    <property type="protein sequence ID" value="ABL01351.1"/>
    <property type="molecule type" value="Genomic_DNA"/>
</dbReference>
<sequence>MKKTMIVLLALAMGCSAAWGETGVISGNMLKLRKKASSKSLSLEAYPEGEKVEILGKAKNGKWLKVRVLADGMEGYVYSKYVGPEKEQYPETPDQKTVAPVAPVVGDTNPRDTDKPEENNKPQGKVVALVAKSDDSESLKQEIDRLKAESTSRAGQIFMLNKQMILVNQIPDFRLITAVEIGGESVQFNGLGTVRMAERDGRVVFRIPADLAEKAKALFGKVGSNILESSQRVIYITIDKSRLNVESGKG</sequence>
<dbReference type="HOGENOM" id="CLU_1110585_0_0_7"/>
<dbReference type="Proteomes" id="UP000006732">
    <property type="component" value="Plasmid pPRO1"/>
</dbReference>
<feature type="domain" description="SH3b" evidence="3">
    <location>
        <begin position="20"/>
        <end position="86"/>
    </location>
</feature>
<dbReference type="Pfam" id="PF08239">
    <property type="entry name" value="SH3_3"/>
    <property type="match status" value="1"/>
</dbReference>
<evidence type="ECO:0000256" key="1">
    <source>
        <dbReference type="SAM" id="MobiDB-lite"/>
    </source>
</evidence>
<proteinExistence type="predicted"/>
<gene>
    <name evidence="4" type="ordered locus">Ppro_3762</name>
</gene>
<dbReference type="PROSITE" id="PS51257">
    <property type="entry name" value="PROKAR_LIPOPROTEIN"/>
    <property type="match status" value="1"/>
</dbReference>
<keyword evidence="4" id="KW-0614">Plasmid</keyword>
<dbReference type="Gene3D" id="2.30.30.40">
    <property type="entry name" value="SH3 Domains"/>
    <property type="match status" value="1"/>
</dbReference>